<dbReference type="InterPro" id="IPR013761">
    <property type="entry name" value="SAM/pointed_sf"/>
</dbReference>
<feature type="domain" description="Phorbol-ester/DAG-type" evidence="13">
    <location>
        <begin position="569"/>
        <end position="621"/>
    </location>
</feature>
<accession>A0AAE2D3N5</accession>
<feature type="region of interest" description="Disordered" evidence="11">
    <location>
        <begin position="370"/>
        <end position="407"/>
    </location>
</feature>
<dbReference type="Gene3D" id="3.30.200.20">
    <property type="entry name" value="Phosphorylase Kinase, domain 1"/>
    <property type="match status" value="1"/>
</dbReference>
<dbReference type="Gene3D" id="1.10.150.50">
    <property type="entry name" value="Transcription Factor, Ets-1"/>
    <property type="match status" value="1"/>
</dbReference>
<keyword evidence="6" id="KW-0862">Zinc</keyword>
<dbReference type="FunFam" id="3.30.200.20:FF:000034">
    <property type="entry name" value="Kinase suppressor of Ras 1"/>
    <property type="match status" value="1"/>
</dbReference>
<organism evidence="14 15">
    <name type="scientific">Schistosoma mekongi</name>
    <name type="common">Parasitic worm</name>
    <dbReference type="NCBI Taxonomy" id="38744"/>
    <lineage>
        <taxon>Eukaryota</taxon>
        <taxon>Metazoa</taxon>
        <taxon>Spiralia</taxon>
        <taxon>Lophotrochozoa</taxon>
        <taxon>Platyhelminthes</taxon>
        <taxon>Trematoda</taxon>
        <taxon>Digenea</taxon>
        <taxon>Strigeidida</taxon>
        <taxon>Schistosomatoidea</taxon>
        <taxon>Schistosomatidae</taxon>
        <taxon>Schistosoma</taxon>
    </lineage>
</organism>
<comment type="caution">
    <text evidence="14">The sequence shown here is derived from an EMBL/GenBank/DDBJ whole genome shotgun (WGS) entry which is preliminary data.</text>
</comment>
<evidence type="ECO:0000259" key="12">
    <source>
        <dbReference type="PROSITE" id="PS50011"/>
    </source>
</evidence>
<dbReference type="PROSITE" id="PS00107">
    <property type="entry name" value="PROTEIN_KINASE_ATP"/>
    <property type="match status" value="1"/>
</dbReference>
<feature type="binding site" evidence="10">
    <location>
        <position position="899"/>
    </location>
    <ligand>
        <name>ATP</name>
        <dbReference type="ChEBI" id="CHEBI:30616"/>
    </ligand>
</feature>
<dbReference type="SUPFAM" id="SSF57889">
    <property type="entry name" value="Cysteine-rich domain"/>
    <property type="match status" value="1"/>
</dbReference>
<gene>
    <name evidence="14" type="ORF">MN116_005582</name>
</gene>
<dbReference type="PROSITE" id="PS00108">
    <property type="entry name" value="PROTEIN_KINASE_ST"/>
    <property type="match status" value="1"/>
</dbReference>
<evidence type="ECO:0000256" key="6">
    <source>
        <dbReference type="ARBA" id="ARBA00022833"/>
    </source>
</evidence>
<dbReference type="SMART" id="SM00220">
    <property type="entry name" value="S_TKc"/>
    <property type="match status" value="1"/>
</dbReference>
<evidence type="ECO:0000256" key="5">
    <source>
        <dbReference type="ARBA" id="ARBA00022777"/>
    </source>
</evidence>
<evidence type="ECO:0000256" key="1">
    <source>
        <dbReference type="ARBA" id="ARBA00022527"/>
    </source>
</evidence>
<dbReference type="PROSITE" id="PS50011">
    <property type="entry name" value="PROTEIN_KINASE_DOM"/>
    <property type="match status" value="1"/>
</dbReference>
<evidence type="ECO:0000256" key="2">
    <source>
        <dbReference type="ARBA" id="ARBA00022679"/>
    </source>
</evidence>
<evidence type="ECO:0000256" key="10">
    <source>
        <dbReference type="PROSITE-ProRule" id="PRU10141"/>
    </source>
</evidence>
<evidence type="ECO:0000259" key="13">
    <source>
        <dbReference type="PROSITE" id="PS50081"/>
    </source>
</evidence>
<keyword evidence="2" id="KW-0808">Transferase</keyword>
<dbReference type="InterPro" id="IPR002219">
    <property type="entry name" value="PKC_DAG/PE"/>
</dbReference>
<feature type="compositionally biased region" description="Low complexity" evidence="11">
    <location>
        <begin position="220"/>
        <end position="229"/>
    </location>
</feature>
<feature type="compositionally biased region" description="Low complexity" evidence="11">
    <location>
        <begin position="668"/>
        <end position="684"/>
    </location>
</feature>
<feature type="compositionally biased region" description="Polar residues" evidence="11">
    <location>
        <begin position="750"/>
        <end position="767"/>
    </location>
</feature>
<evidence type="ECO:0000313" key="15">
    <source>
        <dbReference type="Proteomes" id="UP001292079"/>
    </source>
</evidence>
<comment type="catalytic activity">
    <reaction evidence="8">
        <text>L-threonyl-[protein] + ATP = O-phospho-L-threonyl-[protein] + ADP + H(+)</text>
        <dbReference type="Rhea" id="RHEA:46608"/>
        <dbReference type="Rhea" id="RHEA-COMP:11060"/>
        <dbReference type="Rhea" id="RHEA-COMP:11605"/>
        <dbReference type="ChEBI" id="CHEBI:15378"/>
        <dbReference type="ChEBI" id="CHEBI:30013"/>
        <dbReference type="ChEBI" id="CHEBI:30616"/>
        <dbReference type="ChEBI" id="CHEBI:61977"/>
        <dbReference type="ChEBI" id="CHEBI:456216"/>
        <dbReference type="EC" id="2.7.11.1"/>
    </reaction>
</comment>
<dbReference type="Gene3D" id="1.10.510.10">
    <property type="entry name" value="Transferase(Phosphotransferase) domain 1"/>
    <property type="match status" value="1"/>
</dbReference>
<dbReference type="EMBL" id="JALJAT010000004">
    <property type="protein sequence ID" value="KAK4470288.1"/>
    <property type="molecule type" value="Genomic_DNA"/>
</dbReference>
<proteinExistence type="predicted"/>
<keyword evidence="1" id="KW-0723">Serine/threonine-protein kinase</keyword>
<dbReference type="InterPro" id="IPR051681">
    <property type="entry name" value="Ser/Thr_Kinases-Pseudokinases"/>
</dbReference>
<dbReference type="Proteomes" id="UP001292079">
    <property type="component" value="Unassembled WGS sequence"/>
</dbReference>
<feature type="region of interest" description="Disordered" evidence="11">
    <location>
        <begin position="660"/>
        <end position="684"/>
    </location>
</feature>
<feature type="region of interest" description="Disordered" evidence="11">
    <location>
        <begin position="198"/>
        <end position="229"/>
    </location>
</feature>
<feature type="region of interest" description="Disordered" evidence="11">
    <location>
        <begin position="750"/>
        <end position="789"/>
    </location>
</feature>
<keyword evidence="15" id="KW-1185">Reference proteome</keyword>
<evidence type="ECO:0008006" key="16">
    <source>
        <dbReference type="Google" id="ProtNLM"/>
    </source>
</evidence>
<dbReference type="PANTHER" id="PTHR44329:SF253">
    <property type="entry name" value="KINASE SUPPRESSOR OF RAS 2"/>
    <property type="match status" value="1"/>
</dbReference>
<dbReference type="PROSITE" id="PS50081">
    <property type="entry name" value="ZF_DAG_PE_2"/>
    <property type="match status" value="1"/>
</dbReference>
<evidence type="ECO:0000256" key="11">
    <source>
        <dbReference type="SAM" id="MobiDB-lite"/>
    </source>
</evidence>
<dbReference type="Pfam" id="PF07714">
    <property type="entry name" value="PK_Tyr_Ser-Thr"/>
    <property type="match status" value="1"/>
</dbReference>
<dbReference type="AlphaFoldDB" id="A0AAE2D3N5"/>
<dbReference type="PANTHER" id="PTHR44329">
    <property type="entry name" value="SERINE/THREONINE-PROTEIN KINASE TNNI3K-RELATED"/>
    <property type="match status" value="1"/>
</dbReference>
<reference evidence="14" key="1">
    <citation type="submission" date="2022-04" db="EMBL/GenBank/DDBJ databases">
        <authorList>
            <person name="Xu L."/>
            <person name="Lv Z."/>
        </authorList>
    </citation>
    <scope>NUCLEOTIDE SEQUENCE</scope>
    <source>
        <strain evidence="14">LV_2022a</strain>
    </source>
</reference>
<protein>
    <recommendedName>
        <fullName evidence="16">Kinase suppressor of Ras 2</fullName>
    </recommendedName>
</protein>
<feature type="region of interest" description="Disordered" evidence="11">
    <location>
        <begin position="623"/>
        <end position="645"/>
    </location>
</feature>
<dbReference type="InterPro" id="IPR046349">
    <property type="entry name" value="C1-like_sf"/>
</dbReference>
<evidence type="ECO:0000256" key="7">
    <source>
        <dbReference type="ARBA" id="ARBA00022840"/>
    </source>
</evidence>
<evidence type="ECO:0000256" key="8">
    <source>
        <dbReference type="ARBA" id="ARBA00047899"/>
    </source>
</evidence>
<dbReference type="CDD" id="cd00029">
    <property type="entry name" value="C1"/>
    <property type="match status" value="1"/>
</dbReference>
<dbReference type="GO" id="GO:0005524">
    <property type="term" value="F:ATP binding"/>
    <property type="evidence" value="ECO:0007669"/>
    <property type="project" value="UniProtKB-UniRule"/>
</dbReference>
<feature type="domain" description="Protein kinase" evidence="12">
    <location>
        <begin position="873"/>
        <end position="1148"/>
    </location>
</feature>
<feature type="compositionally biased region" description="Low complexity" evidence="11">
    <location>
        <begin position="768"/>
        <end position="778"/>
    </location>
</feature>
<name>A0AAE2D3N5_SCHME</name>
<evidence type="ECO:0000256" key="3">
    <source>
        <dbReference type="ARBA" id="ARBA00022723"/>
    </source>
</evidence>
<dbReference type="InterPro" id="IPR017441">
    <property type="entry name" value="Protein_kinase_ATP_BS"/>
</dbReference>
<keyword evidence="4 10" id="KW-0547">Nucleotide-binding</keyword>
<evidence type="ECO:0000256" key="9">
    <source>
        <dbReference type="ARBA" id="ARBA00048679"/>
    </source>
</evidence>
<keyword evidence="5" id="KW-0418">Kinase</keyword>
<dbReference type="GO" id="GO:0004674">
    <property type="term" value="F:protein serine/threonine kinase activity"/>
    <property type="evidence" value="ECO:0007669"/>
    <property type="project" value="UniProtKB-KW"/>
</dbReference>
<dbReference type="InterPro" id="IPR001245">
    <property type="entry name" value="Ser-Thr/Tyr_kinase_cat_dom"/>
</dbReference>
<evidence type="ECO:0000313" key="14">
    <source>
        <dbReference type="EMBL" id="KAK4470288.1"/>
    </source>
</evidence>
<reference evidence="14" key="2">
    <citation type="journal article" date="2023" name="Infect Dis Poverty">
        <title>Chromosome-scale genome of the human blood fluke Schistosoma mekongi and its implications for public health.</title>
        <authorList>
            <person name="Zhou M."/>
            <person name="Xu L."/>
            <person name="Xu D."/>
            <person name="Chen W."/>
            <person name="Khan J."/>
            <person name="Hu Y."/>
            <person name="Huang H."/>
            <person name="Wei H."/>
            <person name="Zhang Y."/>
            <person name="Chusongsang P."/>
            <person name="Tanasarnprasert K."/>
            <person name="Hu X."/>
            <person name="Limpanont Y."/>
            <person name="Lv Z."/>
        </authorList>
    </citation>
    <scope>NUCLEOTIDE SEQUENCE</scope>
    <source>
        <strain evidence="14">LV_2022a</strain>
    </source>
</reference>
<evidence type="ECO:0000256" key="4">
    <source>
        <dbReference type="ARBA" id="ARBA00022741"/>
    </source>
</evidence>
<comment type="catalytic activity">
    <reaction evidence="9">
        <text>L-seryl-[protein] + ATP = O-phospho-L-seryl-[protein] + ADP + H(+)</text>
        <dbReference type="Rhea" id="RHEA:17989"/>
        <dbReference type="Rhea" id="RHEA-COMP:9863"/>
        <dbReference type="Rhea" id="RHEA-COMP:11604"/>
        <dbReference type="ChEBI" id="CHEBI:15378"/>
        <dbReference type="ChEBI" id="CHEBI:29999"/>
        <dbReference type="ChEBI" id="CHEBI:30616"/>
        <dbReference type="ChEBI" id="CHEBI:83421"/>
        <dbReference type="ChEBI" id="CHEBI:456216"/>
        <dbReference type="EC" id="2.7.11.1"/>
    </reaction>
</comment>
<sequence length="1172" mass="129611">MLSEPASPYAFCKDLQNLIIVTEEQVISPLRKELKRNDDHSEILSLEIQDAENKTFEYLAQQISAICNANEDTANAILREYPKSEVCFRCLGINEDTIQGLLRIRGIGFLQLLDMPDNEVRTILQNYGDYGEEVDHVLAGLAKIRGNIDLIESDLAFEDDTRNVIKLIMRLSEDDSQVEELSSVFNVQTFGERKDSRIPPLYVTGPEDPPFVNNETSVQNSSHKSNKAVVSSNVVEHDISRRTFVGNSTNCSNISSFRTGYYTSCDGCSSLTSPHASSCITINNPQYVANKPYSGRMCGTDFKTFNLFPGISDSNIPSEIDMHKGGLSVPSTPISHKISSATLSPASLFRAGCYTLPNEAISLSSIGRRVGNHSSRDREHQTRQSGTPPPKHRIKFPSPLHRSKSHESNLANRIMLSVLPNAPPLYQETSPVCISRPQLSLINTVSSEACNNSHNDYFNYPECINGNRPSVTTAQYSVCPNSDVISCGNNRIISTFYHTGSMNDSTTTLVTSPRNYAHGRRVSCEYRPSKTNVQPLMTSSADSDNLLGVLNVPTNSGGATFVLSASGFLHKFELESKFGDFVKGTPCAVCNNRMRFRLQHCAYCKIKVHKSCVSHSRRLPCTGPTGGQNSELHELKGSPNTPHRLHTNMLLANQTNLRPAHSTPAFQSSDSNSASSCTSSTPGSPFVSGTAFVNTTLATSCCTRLDNNSNINCGSCTIPNVGSTSQMINPLSSPPPKTFGNSYVFSHSNTTSHLSSPVSMHSYGTNSQQQQQQQQQQQPHSPRHSGACFNHFEFPSVNHPLLDNQLPDGNSNNISSNNNALINTVSSGESERTVVDNAVRRFESMDSQDESSLMRTNSISVTLKEWDIPMESLFIGEIIGRGTFGTVYRGKWHGEVAIKRIDFDPEDVDDSIRVEAFKREVALLHKTRHENLVLFMGACMKAPDLAIVTQLSRGETLYHLIHDRDNILPINRTISIASQIAKGMGYLHAKGIVHRDLKTRNLFLEDNSRVVIGDFGVFNFVRLCKKAKWGNYLNVPPFWLCYVSPEIIHALNIGYVLATTTNELPLTTSSDVFAFGTVWYELLTNEYPFKGLPAEAITYLVGHGVKPNLRIQCPKDFKEIFLQCWAYNPSKRPEFTTLVKLLDRLPKLHRSPSYPAKPYTGAASGSHGSLLS</sequence>
<dbReference type="InterPro" id="IPR011009">
    <property type="entry name" value="Kinase-like_dom_sf"/>
</dbReference>
<dbReference type="InterPro" id="IPR000719">
    <property type="entry name" value="Prot_kinase_dom"/>
</dbReference>
<dbReference type="GO" id="GO:0046872">
    <property type="term" value="F:metal ion binding"/>
    <property type="evidence" value="ECO:0007669"/>
    <property type="project" value="UniProtKB-KW"/>
</dbReference>
<keyword evidence="7 10" id="KW-0067">ATP-binding</keyword>
<keyword evidence="3" id="KW-0479">Metal-binding</keyword>
<dbReference type="SUPFAM" id="SSF56112">
    <property type="entry name" value="Protein kinase-like (PK-like)"/>
    <property type="match status" value="1"/>
</dbReference>
<dbReference type="InterPro" id="IPR008271">
    <property type="entry name" value="Ser/Thr_kinase_AS"/>
</dbReference>